<comment type="caution">
    <text evidence="1">The sequence shown here is derived from an EMBL/GenBank/DDBJ whole genome shotgun (WGS) entry which is preliminary data.</text>
</comment>
<dbReference type="CDD" id="cd07996">
    <property type="entry name" value="WGR_MMR_like"/>
    <property type="match status" value="1"/>
</dbReference>
<dbReference type="Pfam" id="PF05406">
    <property type="entry name" value="WGR"/>
    <property type="match status" value="1"/>
</dbReference>
<dbReference type="Pfam" id="PF13569">
    <property type="entry name" value="DUF4132"/>
    <property type="match status" value="1"/>
</dbReference>
<accession>A0A0K4UXN2</accession>
<dbReference type="SMART" id="SM00773">
    <property type="entry name" value="WGR"/>
    <property type="match status" value="1"/>
</dbReference>
<dbReference type="InterPro" id="IPR036930">
    <property type="entry name" value="WGR_dom_sf"/>
</dbReference>
<dbReference type="InterPro" id="IPR008893">
    <property type="entry name" value="WGR_domain"/>
</dbReference>
<proteinExistence type="predicted"/>
<reference evidence="1 2" key="1">
    <citation type="submission" date="2019-11" db="EMBL/GenBank/DDBJ databases">
        <authorList>
            <consortium name="GenomeTrakr network: Whole genome sequencing for foodborne pathogen traceback"/>
        </authorList>
    </citation>
    <scope>NUCLEOTIDE SEQUENCE [LARGE SCALE GENOMIC DNA]</scope>
    <source>
        <strain evidence="1 2">PSU-2072</strain>
    </source>
</reference>
<name>A0A0K4UXN2_ECOLX</name>
<gene>
    <name evidence="1" type="ORF">GNW61_03620</name>
</gene>
<dbReference type="Proteomes" id="UP000530628">
    <property type="component" value="Unassembled WGS sequence"/>
</dbReference>
<dbReference type="InterPro" id="IPR025406">
    <property type="entry name" value="DUF4132"/>
</dbReference>
<dbReference type="EMBL" id="AASWOY010000005">
    <property type="protein sequence ID" value="EFH6647862.1"/>
    <property type="molecule type" value="Genomic_DNA"/>
</dbReference>
<evidence type="ECO:0000313" key="2">
    <source>
        <dbReference type="Proteomes" id="UP000530628"/>
    </source>
</evidence>
<dbReference type="SUPFAM" id="SSF142921">
    <property type="entry name" value="WGR domain-like"/>
    <property type="match status" value="1"/>
</dbReference>
<dbReference type="InterPro" id="IPR049809">
    <property type="entry name" value="YehF/YfeS-like_WGR"/>
</dbReference>
<dbReference type="PANTHER" id="PTHR30634">
    <property type="entry name" value="OUTER MEMBRANE LOLAB LIPOPROTEIN INSERTION APPARATUS"/>
    <property type="match status" value="1"/>
</dbReference>
<dbReference type="RefSeq" id="WP_001215584.1">
    <property type="nucleotide sequence ID" value="NZ_BKBY01000497.1"/>
</dbReference>
<sequence>MRHFIYQDEKSHKFWAVEQQGNELHINWGKVGTNGQSQIKSFADAAAAAKAELKLIAEKTKKGYVENASANVHIPPITKATPEVETSPESKNQRPWLADDAVIRLTDDINRFAFPHRSRPREINYLHKDGQIWQLIANNTRAYDPANNYRSYPENWQQAFAELQMRVQGNQQTGSAQSDAALLWSFWNSYSADELVDDLVIRCGLESAVEIALLALQLRYKPVKGAVTTIIPPNHKAESLPSWHQRLCHHLSLASEDEWQRCVDKVLAAIPTLSPARQPFAALLLPECPDIANAMALRYADQNVPAMTWLSMMVSDDVALAIQEKYGFPPLYNDFRKYLATLLANNGMRGVSRILLKLPVDYPVKYTDLFTHIHANAEDLVKWLWKTNHPDAIQILILGVNGKKKHLEYLSKACQKHPAAAIAAYATLLAIHENNEWRKALVKLITATPELVCEVIPWVNAKAAGILSECRPLPVAEECEYATVDMLPELLVAPPWVINKKKNVIPVFDLPVLPIPAVTDITPGITELISHTDISRFSEIAQYQASQQTLFTDLPLIEKESWETSFIPFTPEQQILWQLGFNEWLHCENDLHEKKYIPQSAVDALLRFDFSALKAEFAKYHNNANKSWNLSALCYLPGQQAISFLNQIIIEERYSGEKEILAVFGSTAIPAFMTCLQRDHQRLWIFTLFIGASELALPMAQRLQKKIAYKDAVNWLANNPRHAAAGLLPLALGKPCQNREYARQALLLLVKLNQRETIEEIAQGYNQPDVLAALATLFDSDPLEEYPAKIAPLPGFYQFPLWRRPRLKSNNLPLPDDAMRHLGTMLSFPRDITSYAGLAIIKETFTRESLADFGWDLYTAWTEAGAPAKENWAFTSLGILGNDDTARKLTPLIRAWPGESQHKRAVYGLDVLASIGSDIALMLLNGIAQKIKFVALQEHASDRINMVAENRGLTMAELEDRLAPDLGLDSSGSLTLDFGPRQFTVGFDETLKPVVRDANGKVLKDLPKPNQSDEKTQATDAVNLFKQLKKDVRAIASQQIDRLEQAMCQRRRWTAEQFRLFLVEHPLVRHLTRRLLWGVYNDENALITCFRVAEDSTYSDAQDELFTLPAGNIGIPHVLEIPPESAAAFRQIYVDYELLPPFQQLERGSYHLADNERNVHELSRWDGRLCQAGRIVGLERRGWQRLEESGSVYAMRKSTPYGALELETEPFSLIYGETGYSDLLPVESVKITAPYDRYGKQSSPTFSVLDDITASELINDIESLFD</sequence>
<dbReference type="PROSITE" id="PS51977">
    <property type="entry name" value="WGR"/>
    <property type="match status" value="1"/>
</dbReference>
<evidence type="ECO:0000313" key="1">
    <source>
        <dbReference type="EMBL" id="EFH6647862.1"/>
    </source>
</evidence>
<dbReference type="PANTHER" id="PTHR30634:SF13">
    <property type="entry name" value="PROTEIN YEHF"/>
    <property type="match status" value="1"/>
</dbReference>
<dbReference type="Gene3D" id="2.20.140.10">
    <property type="entry name" value="WGR domain"/>
    <property type="match status" value="1"/>
</dbReference>
<organism evidence="1 2">
    <name type="scientific">Escherichia coli</name>
    <dbReference type="NCBI Taxonomy" id="562"/>
    <lineage>
        <taxon>Bacteria</taxon>
        <taxon>Pseudomonadati</taxon>
        <taxon>Pseudomonadota</taxon>
        <taxon>Gammaproteobacteria</taxon>
        <taxon>Enterobacterales</taxon>
        <taxon>Enterobacteriaceae</taxon>
        <taxon>Escherichia</taxon>
    </lineage>
</organism>
<protein>
    <submittedName>
        <fullName evidence="1">DUF4132 domain-containing protein</fullName>
    </submittedName>
</protein>
<dbReference type="AlphaFoldDB" id="A0A0K4UXN2"/>
<dbReference type="InterPro" id="IPR050458">
    <property type="entry name" value="LolB"/>
</dbReference>